<gene>
    <name evidence="10" type="ORF">QOZ99_000365</name>
</gene>
<feature type="region of interest" description="Disordered" evidence="8">
    <location>
        <begin position="287"/>
        <end position="306"/>
    </location>
</feature>
<dbReference type="SUPFAM" id="SSF55166">
    <property type="entry name" value="Hedgehog/DD-peptidase"/>
    <property type="match status" value="1"/>
</dbReference>
<name>A0ABU0LLI7_9HYPH</name>
<keyword evidence="5 10" id="KW-0378">Hydrolase</keyword>
<evidence type="ECO:0000313" key="10">
    <source>
        <dbReference type="EMBL" id="MDQ0509488.1"/>
    </source>
</evidence>
<accession>A0ABU0LLI7</accession>
<evidence type="ECO:0000256" key="3">
    <source>
        <dbReference type="ARBA" id="ARBA00022729"/>
    </source>
</evidence>
<keyword evidence="7" id="KW-0482">Metalloprotease</keyword>
<dbReference type="Pfam" id="PF03411">
    <property type="entry name" value="Peptidase_M74"/>
    <property type="match status" value="1"/>
</dbReference>
<dbReference type="InterPro" id="IPR005073">
    <property type="entry name" value="Peptidase_M74"/>
</dbReference>
<evidence type="ECO:0000256" key="9">
    <source>
        <dbReference type="SAM" id="SignalP"/>
    </source>
</evidence>
<keyword evidence="3 9" id="KW-0732">Signal</keyword>
<keyword evidence="2" id="KW-0479">Metal-binding</keyword>
<protein>
    <submittedName>
        <fullName evidence="10">Penicillin-insensitive murein endopeptidase</fullName>
        <ecNumber evidence="10">3.4.24.-</ecNumber>
    </submittedName>
</protein>
<dbReference type="Proteomes" id="UP001235094">
    <property type="component" value="Unassembled WGS sequence"/>
</dbReference>
<dbReference type="GO" id="GO:0016787">
    <property type="term" value="F:hydrolase activity"/>
    <property type="evidence" value="ECO:0007669"/>
    <property type="project" value="UniProtKB-KW"/>
</dbReference>
<reference evidence="10 11" key="1">
    <citation type="submission" date="2023-07" db="EMBL/GenBank/DDBJ databases">
        <title>Genomic Encyclopedia of Type Strains, Phase IV (KMG-IV): sequencing the most valuable type-strain genomes for metagenomic binning, comparative biology and taxonomic classification.</title>
        <authorList>
            <person name="Goeker M."/>
        </authorList>
    </citation>
    <scope>NUCLEOTIDE SEQUENCE [LARGE SCALE GENOMIC DNA]</scope>
    <source>
        <strain evidence="10 11">DSM 15561</strain>
    </source>
</reference>
<dbReference type="EMBL" id="JAUSVR010000001">
    <property type="protein sequence ID" value="MDQ0509488.1"/>
    <property type="molecule type" value="Genomic_DNA"/>
</dbReference>
<organism evidence="10 11">
    <name type="scientific">Ancylobacter amanitiformis</name>
    <dbReference type="NCBI Taxonomy" id="217069"/>
    <lineage>
        <taxon>Bacteria</taxon>
        <taxon>Pseudomonadati</taxon>
        <taxon>Pseudomonadota</taxon>
        <taxon>Alphaproteobacteria</taxon>
        <taxon>Hyphomicrobiales</taxon>
        <taxon>Xanthobacteraceae</taxon>
        <taxon>Ancylobacter</taxon>
    </lineage>
</organism>
<evidence type="ECO:0000256" key="1">
    <source>
        <dbReference type="ARBA" id="ARBA00022670"/>
    </source>
</evidence>
<feature type="chain" id="PRO_5047060157" evidence="9">
    <location>
        <begin position="34"/>
        <end position="319"/>
    </location>
</feature>
<feature type="signal peptide" evidence="9">
    <location>
        <begin position="1"/>
        <end position="33"/>
    </location>
</feature>
<evidence type="ECO:0000256" key="5">
    <source>
        <dbReference type="ARBA" id="ARBA00022801"/>
    </source>
</evidence>
<evidence type="ECO:0000256" key="6">
    <source>
        <dbReference type="ARBA" id="ARBA00022833"/>
    </source>
</evidence>
<proteinExistence type="predicted"/>
<dbReference type="InterPro" id="IPR009045">
    <property type="entry name" value="Zn_M74/Hedgehog-like"/>
</dbReference>
<evidence type="ECO:0000256" key="8">
    <source>
        <dbReference type="SAM" id="MobiDB-lite"/>
    </source>
</evidence>
<dbReference type="NCBIfam" id="NF006947">
    <property type="entry name" value="PRK09429.1"/>
    <property type="match status" value="1"/>
</dbReference>
<comment type="caution">
    <text evidence="10">The sequence shown here is derived from an EMBL/GenBank/DDBJ whole genome shotgun (WGS) entry which is preliminary data.</text>
</comment>
<sequence>MSHGARLGAARVALLVAGLVAAGLALPAPSARAQDITQANVAPLAAPTPRNADSATAKQLFGAVRGPADLSTRAIGFYSKGCLAGAQVLPVNGRTWQAMRLSRNRNWGHPDLVAFLERFATRVPAVSNWPGILVGDMSQPRGGPMLTGHASHQIGLDADIWLTPMPKRSFTAEERETISATMIVRPDRLDVDAKVWTSAHVAVIKAAAQDPEVERVLVNAAIKKALCRDATGDRAWLQKVRPYWGHDYHMHVRIACPTGSPDCRPQDAVVPGEGCGSELNWWFSEGNLRPKPPKKPVTPPPPMMLKDLPPACREVVLAP</sequence>
<dbReference type="EC" id="3.4.24.-" evidence="10"/>
<dbReference type="RefSeq" id="WP_306888173.1">
    <property type="nucleotide sequence ID" value="NZ_JAUSVR010000001.1"/>
</dbReference>
<evidence type="ECO:0000313" key="11">
    <source>
        <dbReference type="Proteomes" id="UP001235094"/>
    </source>
</evidence>
<evidence type="ECO:0000256" key="2">
    <source>
        <dbReference type="ARBA" id="ARBA00022723"/>
    </source>
</evidence>
<evidence type="ECO:0000256" key="7">
    <source>
        <dbReference type="ARBA" id="ARBA00023049"/>
    </source>
</evidence>
<keyword evidence="1" id="KW-0645">Protease</keyword>
<keyword evidence="11" id="KW-1185">Reference proteome</keyword>
<evidence type="ECO:0000256" key="4">
    <source>
        <dbReference type="ARBA" id="ARBA00022764"/>
    </source>
</evidence>
<keyword evidence="6" id="KW-0862">Zinc</keyword>
<keyword evidence="4" id="KW-0574">Periplasm</keyword>
<dbReference type="PIRSF" id="PIRSF018455">
    <property type="entry name" value="MepA"/>
    <property type="match status" value="1"/>
</dbReference>
<dbReference type="Gene3D" id="3.30.1380.10">
    <property type="match status" value="1"/>
</dbReference>